<keyword evidence="2" id="KW-0812">Transmembrane</keyword>
<feature type="transmembrane region" description="Helical" evidence="2">
    <location>
        <begin position="283"/>
        <end position="306"/>
    </location>
</feature>
<feature type="compositionally biased region" description="Basic and acidic residues" evidence="1">
    <location>
        <begin position="13"/>
        <end position="25"/>
    </location>
</feature>
<feature type="transmembrane region" description="Helical" evidence="2">
    <location>
        <begin position="222"/>
        <end position="245"/>
    </location>
</feature>
<evidence type="ECO:0000256" key="2">
    <source>
        <dbReference type="SAM" id="Phobius"/>
    </source>
</evidence>
<evidence type="ECO:0000256" key="1">
    <source>
        <dbReference type="SAM" id="MobiDB-lite"/>
    </source>
</evidence>
<dbReference type="RefSeq" id="WP_136434573.1">
    <property type="nucleotide sequence ID" value="NZ_JBHSNS010000009.1"/>
</dbReference>
<feature type="region of interest" description="Disordered" evidence="1">
    <location>
        <begin position="1"/>
        <end position="25"/>
    </location>
</feature>
<feature type="transmembrane region" description="Helical" evidence="2">
    <location>
        <begin position="254"/>
        <end position="271"/>
    </location>
</feature>
<proteinExistence type="predicted"/>
<dbReference type="Proteomes" id="UP001596072">
    <property type="component" value="Unassembled WGS sequence"/>
</dbReference>
<protein>
    <submittedName>
        <fullName evidence="3">DUF4436 family protein</fullName>
    </submittedName>
</protein>
<dbReference type="InterPro" id="IPR027948">
    <property type="entry name" value="DUF4436"/>
</dbReference>
<sequence length="323" mass="34496">MSNTSPAPAATAERSDSTAEDVHADRRRNPAPMILLVTIVLLGGYYAMLMATGALNASTTVPVENQGRPAAPDYVTLQMKLEDVNLSTRVVRATVLPAPHGTLVGRRPGEMTRSLLIEIASGGPTTSVVTFPAKSIIDPTSVDLAVDRGDTAFPFDRPFVDFNISVQDERTGEAVPFALDLEDSAHPWVLTATRGEASADGNQVVYPVQLDGHRDGLTVTLVLFYVVVILLTTGIAVVTIGSALIRRVLEFSNVIWLSATMLSFPTLRSVMPGAPPLGTALDYIVFFPCVCAIAVMLLWTGSHLVWREGAVLMGRAGRGQEIG</sequence>
<keyword evidence="4" id="KW-1185">Reference proteome</keyword>
<organism evidence="3 4">
    <name type="scientific">Nocardioides vastitatis</name>
    <dbReference type="NCBI Taxonomy" id="2568655"/>
    <lineage>
        <taxon>Bacteria</taxon>
        <taxon>Bacillati</taxon>
        <taxon>Actinomycetota</taxon>
        <taxon>Actinomycetes</taxon>
        <taxon>Propionibacteriales</taxon>
        <taxon>Nocardioidaceae</taxon>
        <taxon>Nocardioides</taxon>
    </lineage>
</organism>
<evidence type="ECO:0000313" key="3">
    <source>
        <dbReference type="EMBL" id="MFC5730635.1"/>
    </source>
</evidence>
<feature type="transmembrane region" description="Helical" evidence="2">
    <location>
        <begin position="33"/>
        <end position="55"/>
    </location>
</feature>
<accession>A0ABW0ZQ72</accession>
<dbReference type="Pfam" id="PF14494">
    <property type="entry name" value="DUF4436"/>
    <property type="match status" value="1"/>
</dbReference>
<comment type="caution">
    <text evidence="3">The sequence shown here is derived from an EMBL/GenBank/DDBJ whole genome shotgun (WGS) entry which is preliminary data.</text>
</comment>
<dbReference type="EMBL" id="JBHSNS010000009">
    <property type="protein sequence ID" value="MFC5730635.1"/>
    <property type="molecule type" value="Genomic_DNA"/>
</dbReference>
<gene>
    <name evidence="3" type="ORF">ACFPQB_17065</name>
</gene>
<name>A0ABW0ZQ72_9ACTN</name>
<evidence type="ECO:0000313" key="4">
    <source>
        <dbReference type="Proteomes" id="UP001596072"/>
    </source>
</evidence>
<keyword evidence="2" id="KW-1133">Transmembrane helix</keyword>
<keyword evidence="2" id="KW-0472">Membrane</keyword>
<reference evidence="4" key="1">
    <citation type="journal article" date="2019" name="Int. J. Syst. Evol. Microbiol.">
        <title>The Global Catalogue of Microorganisms (GCM) 10K type strain sequencing project: providing services to taxonomists for standard genome sequencing and annotation.</title>
        <authorList>
            <consortium name="The Broad Institute Genomics Platform"/>
            <consortium name="The Broad Institute Genome Sequencing Center for Infectious Disease"/>
            <person name="Wu L."/>
            <person name="Ma J."/>
        </authorList>
    </citation>
    <scope>NUCLEOTIDE SEQUENCE [LARGE SCALE GENOMIC DNA]</scope>
    <source>
        <strain evidence="4">YIM 94188</strain>
    </source>
</reference>